<dbReference type="Proteomes" id="UP000661280">
    <property type="component" value="Chromosome 3"/>
</dbReference>
<sequence length="126" mass="13870">MVRWFHPHASLPASTSWGWTSGTGRRVPFGPNDDAECSLLRGFGEKDGMTDKSVVVPYINMTVGVLEPIPGEARLIPLPEGIPINPGTGSLARTFIDLYKGVAYNQNALSFEKDDNFTNQLYCHIM</sequence>
<keyword evidence="2" id="KW-1185">Reference proteome</keyword>
<reference evidence="1" key="1">
    <citation type="submission" date="2021-01" db="EMBL/GenBank/DDBJ databases">
        <authorList>
            <consortium name="Aspergillus luchuensis mut. kawachii IFO 4304 genome sequencing consortium"/>
            <person name="Kazuki M."/>
            <person name="Futagami T."/>
        </authorList>
    </citation>
    <scope>NUCLEOTIDE SEQUENCE</scope>
    <source>
        <strain evidence="1">IFO 4308</strain>
    </source>
</reference>
<name>A0A7R7W684_ASPKA</name>
<evidence type="ECO:0000313" key="1">
    <source>
        <dbReference type="EMBL" id="BCR96789.1"/>
    </source>
</evidence>
<gene>
    <name evidence="1" type="ORF">AKAW2_30108S</name>
</gene>
<reference evidence="1" key="2">
    <citation type="submission" date="2021-02" db="EMBL/GenBank/DDBJ databases">
        <title>Aspergillus luchuensis mut. kawachii IFO 4304 genome sequence.</title>
        <authorList>
            <person name="Mori K."/>
            <person name="Kadooka C."/>
            <person name="Goto M."/>
            <person name="Futagami T."/>
        </authorList>
    </citation>
    <scope>NUCLEOTIDE SEQUENCE</scope>
    <source>
        <strain evidence="1">IFO 4308</strain>
    </source>
</reference>
<dbReference type="RefSeq" id="XP_041540555.1">
    <property type="nucleotide sequence ID" value="XM_041686585.1"/>
</dbReference>
<accession>A0A7R7W684</accession>
<dbReference type="GeneID" id="64958114"/>
<dbReference type="KEGG" id="aluc:AKAW2_30108S"/>
<proteinExistence type="predicted"/>
<organism evidence="1 2">
    <name type="scientific">Aspergillus kawachii</name>
    <name type="common">White koji mold</name>
    <name type="synonym">Aspergillus awamori var. kawachi</name>
    <dbReference type="NCBI Taxonomy" id="1069201"/>
    <lineage>
        <taxon>Eukaryota</taxon>
        <taxon>Fungi</taxon>
        <taxon>Dikarya</taxon>
        <taxon>Ascomycota</taxon>
        <taxon>Pezizomycotina</taxon>
        <taxon>Eurotiomycetes</taxon>
        <taxon>Eurotiomycetidae</taxon>
        <taxon>Eurotiales</taxon>
        <taxon>Aspergillaceae</taxon>
        <taxon>Aspergillus</taxon>
        <taxon>Aspergillus subgen. Circumdati</taxon>
    </lineage>
</organism>
<evidence type="ECO:0000313" key="2">
    <source>
        <dbReference type="Proteomes" id="UP000661280"/>
    </source>
</evidence>
<protein>
    <submittedName>
        <fullName evidence="1">Uncharacterized protein</fullName>
    </submittedName>
</protein>
<dbReference type="EMBL" id="AP024427">
    <property type="protein sequence ID" value="BCR96789.1"/>
    <property type="molecule type" value="Genomic_DNA"/>
</dbReference>
<dbReference type="AlphaFoldDB" id="A0A7R7W684"/>